<reference evidence="2" key="1">
    <citation type="submission" date="2023-03" db="EMBL/GenBank/DDBJ databases">
        <title>Massive genome expansion in bonnet fungi (Mycena s.s.) driven by repeated elements and novel gene families across ecological guilds.</title>
        <authorList>
            <consortium name="Lawrence Berkeley National Laboratory"/>
            <person name="Harder C.B."/>
            <person name="Miyauchi S."/>
            <person name="Viragh M."/>
            <person name="Kuo A."/>
            <person name="Thoen E."/>
            <person name="Andreopoulos B."/>
            <person name="Lu D."/>
            <person name="Skrede I."/>
            <person name="Drula E."/>
            <person name="Henrissat B."/>
            <person name="Morin E."/>
            <person name="Kohler A."/>
            <person name="Barry K."/>
            <person name="LaButti K."/>
            <person name="Morin E."/>
            <person name="Salamov A."/>
            <person name="Lipzen A."/>
            <person name="Mereny Z."/>
            <person name="Hegedus B."/>
            <person name="Baldrian P."/>
            <person name="Stursova M."/>
            <person name="Weitz H."/>
            <person name="Taylor A."/>
            <person name="Grigoriev I.V."/>
            <person name="Nagy L.G."/>
            <person name="Martin F."/>
            <person name="Kauserud H."/>
        </authorList>
    </citation>
    <scope>NUCLEOTIDE SEQUENCE</scope>
    <source>
        <strain evidence="2">CBHHK188m</strain>
    </source>
</reference>
<accession>A0AAD7HUU1</accession>
<sequence length="507" mass="54991">MPPKKKTSEACAKPLGPRKRTPSAKAKQSKKSKQNKKDYASSEDSADEAPPQSKVLDVDWKDPDLSCQLLTLIMENKAIKQSLYPPCGPNASTTKGGGKPKVNAQWDLCVLLLGHLAKYKDALEACTTPKDRLAYANKIKNRLSAMAKIARAFDDEMGQTGAGIHNSAEIDMSVTNSFTTKWAEISASCPWYFDMRNLIAQRPNLVPTGLGHSGTGVNADVIIPAATAVDDDETAPEEGDDTGSISSVPYDDWEATPEPDSRKRTFSEINSSEDVDVAGSGDDYHPSSPTPSESGAVVQDEEAEEAEATVKPKGKETHRKNAAKPSMSNPAAPASAAAPKPSKKTKIAEFSEIAKSEEKTRQKELELAALRTRQQIRATEVKGRLVEKREDRRREAQQGKREERMLKLKMKEMKMRNAHELQMAARLGPGRDTASTSHAATFHSHSSASGSHYTSSEPPDYSEFDFDTFSNGNAAAGSSTSATPVLDMDLDFSDVRTFANSYASSSS</sequence>
<feature type="compositionally biased region" description="Basic residues" evidence="1">
    <location>
        <begin position="16"/>
        <end position="34"/>
    </location>
</feature>
<keyword evidence="3" id="KW-1185">Reference proteome</keyword>
<gene>
    <name evidence="2" type="ORF">DFH07DRAFT_998729</name>
</gene>
<feature type="compositionally biased region" description="Low complexity" evidence="1">
    <location>
        <begin position="470"/>
        <end position="483"/>
    </location>
</feature>
<evidence type="ECO:0000256" key="1">
    <source>
        <dbReference type="SAM" id="MobiDB-lite"/>
    </source>
</evidence>
<feature type="region of interest" description="Disordered" evidence="1">
    <location>
        <begin position="370"/>
        <end position="404"/>
    </location>
</feature>
<feature type="compositionally biased region" description="Basic and acidic residues" evidence="1">
    <location>
        <begin position="379"/>
        <end position="404"/>
    </location>
</feature>
<proteinExistence type="predicted"/>
<evidence type="ECO:0000313" key="3">
    <source>
        <dbReference type="Proteomes" id="UP001215280"/>
    </source>
</evidence>
<feature type="region of interest" description="Disordered" evidence="1">
    <location>
        <begin position="426"/>
        <end position="486"/>
    </location>
</feature>
<dbReference type="Proteomes" id="UP001215280">
    <property type="component" value="Unassembled WGS sequence"/>
</dbReference>
<dbReference type="EMBL" id="JARJLG010000203">
    <property type="protein sequence ID" value="KAJ7728689.1"/>
    <property type="molecule type" value="Genomic_DNA"/>
</dbReference>
<feature type="region of interest" description="Disordered" evidence="1">
    <location>
        <begin position="1"/>
        <end position="57"/>
    </location>
</feature>
<protein>
    <submittedName>
        <fullName evidence="2">Uncharacterized protein</fullName>
    </submittedName>
</protein>
<feature type="compositionally biased region" description="Low complexity" evidence="1">
    <location>
        <begin position="323"/>
        <end position="340"/>
    </location>
</feature>
<comment type="caution">
    <text evidence="2">The sequence shown here is derived from an EMBL/GenBank/DDBJ whole genome shotgun (WGS) entry which is preliminary data.</text>
</comment>
<feature type="region of interest" description="Disordered" evidence="1">
    <location>
        <begin position="228"/>
        <end position="346"/>
    </location>
</feature>
<organism evidence="2 3">
    <name type="scientific">Mycena maculata</name>
    <dbReference type="NCBI Taxonomy" id="230809"/>
    <lineage>
        <taxon>Eukaryota</taxon>
        <taxon>Fungi</taxon>
        <taxon>Dikarya</taxon>
        <taxon>Basidiomycota</taxon>
        <taxon>Agaricomycotina</taxon>
        <taxon>Agaricomycetes</taxon>
        <taxon>Agaricomycetidae</taxon>
        <taxon>Agaricales</taxon>
        <taxon>Marasmiineae</taxon>
        <taxon>Mycenaceae</taxon>
        <taxon>Mycena</taxon>
    </lineage>
</organism>
<name>A0AAD7HUU1_9AGAR</name>
<feature type="compositionally biased region" description="Low complexity" evidence="1">
    <location>
        <begin position="433"/>
        <end position="456"/>
    </location>
</feature>
<dbReference type="AlphaFoldDB" id="A0AAD7HUU1"/>
<evidence type="ECO:0000313" key="2">
    <source>
        <dbReference type="EMBL" id="KAJ7728689.1"/>
    </source>
</evidence>
<feature type="compositionally biased region" description="Acidic residues" evidence="1">
    <location>
        <begin position="229"/>
        <end position="241"/>
    </location>
</feature>